<evidence type="ECO:0000256" key="10">
    <source>
        <dbReference type="ARBA" id="ARBA00022989"/>
    </source>
</evidence>
<dbReference type="PROSITE" id="PS50089">
    <property type="entry name" value="ZF_RING_2"/>
    <property type="match status" value="1"/>
</dbReference>
<evidence type="ECO:0000256" key="5">
    <source>
        <dbReference type="ARBA" id="ARBA00022692"/>
    </source>
</evidence>
<evidence type="ECO:0000313" key="18">
    <source>
        <dbReference type="Proteomes" id="UP000018721"/>
    </source>
</evidence>
<keyword evidence="4" id="KW-0808">Transferase</keyword>
<evidence type="ECO:0000256" key="2">
    <source>
        <dbReference type="ARBA" id="ARBA00004141"/>
    </source>
</evidence>
<evidence type="ECO:0000256" key="1">
    <source>
        <dbReference type="ARBA" id="ARBA00000900"/>
    </source>
</evidence>
<dbReference type="Proteomes" id="UP000018721">
    <property type="component" value="Unassembled WGS sequence"/>
</dbReference>
<dbReference type="InterPro" id="IPR046450">
    <property type="entry name" value="PA_dom_sf"/>
</dbReference>
<feature type="transmembrane region" description="Helical" evidence="14">
    <location>
        <begin position="394"/>
        <end position="419"/>
    </location>
</feature>
<keyword evidence="15" id="KW-0732">Signal</keyword>
<comment type="subcellular location">
    <subcellularLocation>
        <location evidence="2">Membrane</location>
        <topology evidence="2">Multi-pass membrane protein</topology>
    </subcellularLocation>
</comment>
<accession>V9E550</accession>
<keyword evidence="10 14" id="KW-1133">Transmembrane helix</keyword>
<feature type="transmembrane region" description="Helical" evidence="14">
    <location>
        <begin position="178"/>
        <end position="203"/>
    </location>
</feature>
<proteinExistence type="predicted"/>
<keyword evidence="7 12" id="KW-0863">Zinc-finger</keyword>
<sequence length="420" mass="46899">MSRSQASLALLLALLTSIASALVIESPDCRLMTHVSGEFTNLTMLESGGLTNLEIVPVVPFTACEPLRGQDLTGKVALVLRGDCNFVQKVWHAQRAHAAAVVVMDNELRHEPPYHIIMMKDEMASSIRIPSVFISYVSGEWLLDAMSRAVPWNPLRMTLDTNGELPQASTSNRLLKRVIAYIFLISIVCAFSSGLSLLSSAIFQWVGKTRRTRAAKQLPIAKYERNMQRTLLEHLLEEQFVLDRIPLAEIENVSKTSDRHTETEPDFSTEMTASSQEGDTVPDDIYLEKEEQMQQKEEPQTDGITYRSSTDSEAETCPICLDDFEDGADVKVLPCQHFFHVDCINPWLEGRSGRCPLCKQDAIATIAGASKKIFGFPLPRVDQILQQEHWVHTFFLMLPASFISCLIVNAAASIIGTMWP</sequence>
<dbReference type="CDD" id="cd16454">
    <property type="entry name" value="RING-H2_PA-TM-RING"/>
    <property type="match status" value="1"/>
</dbReference>
<evidence type="ECO:0000256" key="13">
    <source>
        <dbReference type="SAM" id="MobiDB-lite"/>
    </source>
</evidence>
<evidence type="ECO:0000313" key="17">
    <source>
        <dbReference type="EMBL" id="ETI34240.1"/>
    </source>
</evidence>
<evidence type="ECO:0000259" key="16">
    <source>
        <dbReference type="PROSITE" id="PS50089"/>
    </source>
</evidence>
<protein>
    <recommendedName>
        <fullName evidence="3">RING-type E3 ubiquitin transferase</fullName>
        <ecNumber evidence="3">2.3.2.27</ecNumber>
    </recommendedName>
</protein>
<dbReference type="PANTHER" id="PTHR45977:SF4">
    <property type="entry name" value="RING-TYPE DOMAIN-CONTAINING PROTEIN"/>
    <property type="match status" value="1"/>
</dbReference>
<keyword evidence="18" id="KW-1185">Reference proteome</keyword>
<dbReference type="GO" id="GO:0061630">
    <property type="term" value="F:ubiquitin protein ligase activity"/>
    <property type="evidence" value="ECO:0007669"/>
    <property type="project" value="UniProtKB-EC"/>
</dbReference>
<keyword evidence="8" id="KW-0833">Ubl conjugation pathway</keyword>
<evidence type="ECO:0000256" key="8">
    <source>
        <dbReference type="ARBA" id="ARBA00022786"/>
    </source>
</evidence>
<dbReference type="Pfam" id="PF13639">
    <property type="entry name" value="zf-RING_2"/>
    <property type="match status" value="1"/>
</dbReference>
<evidence type="ECO:0000256" key="4">
    <source>
        <dbReference type="ARBA" id="ARBA00022679"/>
    </source>
</evidence>
<evidence type="ECO:0000256" key="15">
    <source>
        <dbReference type="SAM" id="SignalP"/>
    </source>
</evidence>
<dbReference type="PANTHER" id="PTHR45977">
    <property type="entry name" value="TARGET OF ERK KINASE MPK-1"/>
    <property type="match status" value="1"/>
</dbReference>
<evidence type="ECO:0000256" key="3">
    <source>
        <dbReference type="ARBA" id="ARBA00012483"/>
    </source>
</evidence>
<keyword evidence="11 14" id="KW-0472">Membrane</keyword>
<dbReference type="InterPro" id="IPR001841">
    <property type="entry name" value="Znf_RING"/>
</dbReference>
<feature type="domain" description="RING-type" evidence="16">
    <location>
        <begin position="317"/>
        <end position="359"/>
    </location>
</feature>
<dbReference type="GO" id="GO:0008270">
    <property type="term" value="F:zinc ion binding"/>
    <property type="evidence" value="ECO:0007669"/>
    <property type="project" value="UniProtKB-KW"/>
</dbReference>
<dbReference type="InterPro" id="IPR013083">
    <property type="entry name" value="Znf_RING/FYVE/PHD"/>
</dbReference>
<dbReference type="AlphaFoldDB" id="V9E550"/>
<feature type="chain" id="PRO_5004775140" description="RING-type E3 ubiquitin transferase" evidence="15">
    <location>
        <begin position="22"/>
        <end position="420"/>
    </location>
</feature>
<feature type="signal peptide" evidence="15">
    <location>
        <begin position="1"/>
        <end position="21"/>
    </location>
</feature>
<dbReference type="HOGENOM" id="CLU_054134_0_0_1"/>
<dbReference type="eggNOG" id="KOG4628">
    <property type="taxonomic scope" value="Eukaryota"/>
</dbReference>
<feature type="region of interest" description="Disordered" evidence="13">
    <location>
        <begin position="253"/>
        <end position="280"/>
    </location>
</feature>
<dbReference type="GO" id="GO:0016020">
    <property type="term" value="C:membrane"/>
    <property type="evidence" value="ECO:0007669"/>
    <property type="project" value="UniProtKB-SubCell"/>
</dbReference>
<dbReference type="InterPro" id="IPR003137">
    <property type="entry name" value="PA_domain"/>
</dbReference>
<name>V9E550_PHYNI</name>
<feature type="compositionally biased region" description="Polar residues" evidence="13">
    <location>
        <begin position="269"/>
        <end position="278"/>
    </location>
</feature>
<evidence type="ECO:0000256" key="7">
    <source>
        <dbReference type="ARBA" id="ARBA00022771"/>
    </source>
</evidence>
<keyword evidence="5 14" id="KW-0812">Transmembrane</keyword>
<dbReference type="Gene3D" id="3.50.30.30">
    <property type="match status" value="1"/>
</dbReference>
<dbReference type="EMBL" id="ANIZ01003337">
    <property type="protein sequence ID" value="ETI34240.1"/>
    <property type="molecule type" value="Genomic_DNA"/>
</dbReference>
<evidence type="ECO:0000256" key="12">
    <source>
        <dbReference type="PROSITE-ProRule" id="PRU00175"/>
    </source>
</evidence>
<dbReference type="Gene3D" id="3.30.40.10">
    <property type="entry name" value="Zinc/RING finger domain, C3HC4 (zinc finger)"/>
    <property type="match status" value="1"/>
</dbReference>
<dbReference type="InterPro" id="IPR011016">
    <property type="entry name" value="Znf_RING-CH"/>
</dbReference>
<evidence type="ECO:0000256" key="14">
    <source>
        <dbReference type="SAM" id="Phobius"/>
    </source>
</evidence>
<evidence type="ECO:0000256" key="11">
    <source>
        <dbReference type="ARBA" id="ARBA00023136"/>
    </source>
</evidence>
<evidence type="ECO:0000256" key="6">
    <source>
        <dbReference type="ARBA" id="ARBA00022723"/>
    </source>
</evidence>
<gene>
    <name evidence="17" type="ORF">F443_19207</name>
</gene>
<reference evidence="17 18" key="1">
    <citation type="submission" date="2013-11" db="EMBL/GenBank/DDBJ databases">
        <title>The Genome Sequence of Phytophthora parasitica P1569.</title>
        <authorList>
            <consortium name="The Broad Institute Genomics Platform"/>
            <person name="Russ C."/>
            <person name="Tyler B."/>
            <person name="Panabieres F."/>
            <person name="Shan W."/>
            <person name="Tripathy S."/>
            <person name="Grunwald N."/>
            <person name="Machado M."/>
            <person name="Johnson C.S."/>
            <person name="Arredondo F."/>
            <person name="Hong C."/>
            <person name="Coffey M."/>
            <person name="Young S.K."/>
            <person name="Zeng Q."/>
            <person name="Gargeya S."/>
            <person name="Fitzgerald M."/>
            <person name="Abouelleil A."/>
            <person name="Alvarado L."/>
            <person name="Chapman S.B."/>
            <person name="Gainer-Dewar J."/>
            <person name="Goldberg J."/>
            <person name="Griggs A."/>
            <person name="Gujja S."/>
            <person name="Hansen M."/>
            <person name="Howarth C."/>
            <person name="Imamovic A."/>
            <person name="Ireland A."/>
            <person name="Larimer J."/>
            <person name="McCowan C."/>
            <person name="Murphy C."/>
            <person name="Pearson M."/>
            <person name="Poon T.W."/>
            <person name="Priest M."/>
            <person name="Roberts A."/>
            <person name="Saif S."/>
            <person name="Shea T."/>
            <person name="Sykes S."/>
            <person name="Wortman J."/>
            <person name="Nusbaum C."/>
            <person name="Birren B."/>
        </authorList>
    </citation>
    <scope>NUCLEOTIDE SEQUENCE [LARGE SCALE GENOMIC DNA]</scope>
    <source>
        <strain evidence="17 18">P1569</strain>
    </source>
</reference>
<dbReference type="OrthoDB" id="8062037at2759"/>
<evidence type="ECO:0000256" key="9">
    <source>
        <dbReference type="ARBA" id="ARBA00022833"/>
    </source>
</evidence>
<dbReference type="EC" id="2.3.2.27" evidence="3"/>
<keyword evidence="9" id="KW-0862">Zinc</keyword>
<dbReference type="GO" id="GO:0016567">
    <property type="term" value="P:protein ubiquitination"/>
    <property type="evidence" value="ECO:0007669"/>
    <property type="project" value="TreeGrafter"/>
</dbReference>
<keyword evidence="6" id="KW-0479">Metal-binding</keyword>
<dbReference type="GO" id="GO:0006511">
    <property type="term" value="P:ubiquitin-dependent protein catabolic process"/>
    <property type="evidence" value="ECO:0007669"/>
    <property type="project" value="TreeGrafter"/>
</dbReference>
<dbReference type="Pfam" id="PF02225">
    <property type="entry name" value="PA"/>
    <property type="match status" value="1"/>
</dbReference>
<dbReference type="SMART" id="SM00744">
    <property type="entry name" value="RINGv"/>
    <property type="match status" value="1"/>
</dbReference>
<comment type="caution">
    <text evidence="17">The sequence shown here is derived from an EMBL/GenBank/DDBJ whole genome shotgun (WGS) entry which is preliminary data.</text>
</comment>
<organism evidence="17 18">
    <name type="scientific">Phytophthora nicotianae P1569</name>
    <dbReference type="NCBI Taxonomy" id="1317065"/>
    <lineage>
        <taxon>Eukaryota</taxon>
        <taxon>Sar</taxon>
        <taxon>Stramenopiles</taxon>
        <taxon>Oomycota</taxon>
        <taxon>Peronosporomycetes</taxon>
        <taxon>Peronosporales</taxon>
        <taxon>Peronosporaceae</taxon>
        <taxon>Phytophthora</taxon>
    </lineage>
</organism>
<comment type="catalytic activity">
    <reaction evidence="1">
        <text>S-ubiquitinyl-[E2 ubiquitin-conjugating enzyme]-L-cysteine + [acceptor protein]-L-lysine = [E2 ubiquitin-conjugating enzyme]-L-cysteine + N(6)-ubiquitinyl-[acceptor protein]-L-lysine.</text>
        <dbReference type="EC" id="2.3.2.27"/>
    </reaction>
</comment>
<dbReference type="SMART" id="SM00184">
    <property type="entry name" value="RING"/>
    <property type="match status" value="1"/>
</dbReference>
<dbReference type="SUPFAM" id="SSF52025">
    <property type="entry name" value="PA domain"/>
    <property type="match status" value="1"/>
</dbReference>
<dbReference type="SUPFAM" id="SSF57850">
    <property type="entry name" value="RING/U-box"/>
    <property type="match status" value="1"/>
</dbReference>